<evidence type="ECO:0000256" key="1">
    <source>
        <dbReference type="SAM" id="MobiDB-lite"/>
    </source>
</evidence>
<comment type="caution">
    <text evidence="2">The sequence shown here is derived from an EMBL/GenBank/DDBJ whole genome shotgun (WGS) entry which is preliminary data.</text>
</comment>
<dbReference type="AlphaFoldDB" id="A0A150G0M5"/>
<accession>A0A150G0M5</accession>
<dbReference type="SUPFAM" id="SSF52402">
    <property type="entry name" value="Adenine nucleotide alpha hydrolases-like"/>
    <property type="match status" value="2"/>
</dbReference>
<dbReference type="Gene3D" id="3.90.1490.10">
    <property type="entry name" value="putative n-type atp pyrophosphatase, domain 2"/>
    <property type="match status" value="1"/>
</dbReference>
<dbReference type="STRING" id="33097.A0A150G0M5"/>
<evidence type="ECO:0000313" key="2">
    <source>
        <dbReference type="EMBL" id="KXZ43388.1"/>
    </source>
</evidence>
<gene>
    <name evidence="2" type="ORF">GPECTOR_92g611</name>
</gene>
<dbReference type="Gene3D" id="3.40.50.620">
    <property type="entry name" value="HUPs"/>
    <property type="match status" value="1"/>
</dbReference>
<dbReference type="InterPro" id="IPR014729">
    <property type="entry name" value="Rossmann-like_a/b/a_fold"/>
</dbReference>
<dbReference type="Proteomes" id="UP000075714">
    <property type="component" value="Unassembled WGS sequence"/>
</dbReference>
<protein>
    <recommendedName>
        <fullName evidence="4">Diphthine--ammonia ligase</fullName>
    </recommendedName>
</protein>
<evidence type="ECO:0000313" key="3">
    <source>
        <dbReference type="Proteomes" id="UP000075714"/>
    </source>
</evidence>
<proteinExistence type="predicted"/>
<reference evidence="3" key="1">
    <citation type="journal article" date="2016" name="Nat. Commun.">
        <title>The Gonium pectorale genome demonstrates co-option of cell cycle regulation during the evolution of multicellularity.</title>
        <authorList>
            <person name="Hanschen E.R."/>
            <person name="Marriage T.N."/>
            <person name="Ferris P.J."/>
            <person name="Hamaji T."/>
            <person name="Toyoda A."/>
            <person name="Fujiyama A."/>
            <person name="Neme R."/>
            <person name="Noguchi H."/>
            <person name="Minakuchi Y."/>
            <person name="Suzuki M."/>
            <person name="Kawai-Toyooka H."/>
            <person name="Smith D.R."/>
            <person name="Sparks H."/>
            <person name="Anderson J."/>
            <person name="Bakaric R."/>
            <person name="Luria V."/>
            <person name="Karger A."/>
            <person name="Kirschner M.W."/>
            <person name="Durand P.M."/>
            <person name="Michod R.E."/>
            <person name="Nozaki H."/>
            <person name="Olson B.J."/>
        </authorList>
    </citation>
    <scope>NUCLEOTIDE SEQUENCE [LARGE SCALE GENOMIC DNA]</scope>
    <source>
        <strain evidence="3">NIES-2863</strain>
    </source>
</reference>
<organism evidence="2 3">
    <name type="scientific">Gonium pectorale</name>
    <name type="common">Green alga</name>
    <dbReference type="NCBI Taxonomy" id="33097"/>
    <lineage>
        <taxon>Eukaryota</taxon>
        <taxon>Viridiplantae</taxon>
        <taxon>Chlorophyta</taxon>
        <taxon>core chlorophytes</taxon>
        <taxon>Chlorophyceae</taxon>
        <taxon>CS clade</taxon>
        <taxon>Chlamydomonadales</taxon>
        <taxon>Volvocaceae</taxon>
        <taxon>Gonium</taxon>
    </lineage>
</organism>
<dbReference type="OrthoDB" id="686384at2759"/>
<sequence>MTGAKRRAAISFTGGKDSCAVLHLMRASEVALRASEGWAEEAWRADLRERLAQVADCEAVLLVTFVPAGGTQPFKAHPLEVVKLQAQALGLPHVVLEVSPQPSFLDSYRANMAALRERHDVEVLATGDILDVFMPRAAAGSGLSLLSPLFGIPRRVLLELVWAYGMRPLITCVNVTKFAVQPKLAVADAAGAPTEATAAVAGEREAPGEVGPGEAQRGDGGDGGAASGGAESCAGQPVAPSMGDGAAAAPTTASTAAAAGSGCSGDSTEQPPPPPPLLGLVLDRAAHRDAVLPAVQAYGVDECGEWGEYHTMVLGSALFGGGGGELGLRLRTEARREGDYAYLAILSAELVAGTPPQPPSS</sequence>
<evidence type="ECO:0008006" key="4">
    <source>
        <dbReference type="Google" id="ProtNLM"/>
    </source>
</evidence>
<keyword evidence="3" id="KW-1185">Reference proteome</keyword>
<feature type="compositionally biased region" description="Low complexity" evidence="1">
    <location>
        <begin position="245"/>
        <end position="268"/>
    </location>
</feature>
<name>A0A150G0M5_GONPE</name>
<dbReference type="EMBL" id="LSYV01000093">
    <property type="protein sequence ID" value="KXZ43388.1"/>
    <property type="molecule type" value="Genomic_DNA"/>
</dbReference>
<feature type="region of interest" description="Disordered" evidence="1">
    <location>
        <begin position="196"/>
        <end position="277"/>
    </location>
</feature>